<feature type="domain" description="Tyrosine-protein phosphatase" evidence="2">
    <location>
        <begin position="49"/>
        <end position="407"/>
    </location>
</feature>
<protein>
    <recommendedName>
        <fullName evidence="6">Tyrosine specific protein phosphatases domain-containing protein</fullName>
    </recommendedName>
</protein>
<dbReference type="InParanoid" id="A0A409YUE5"/>
<dbReference type="SMART" id="SM00404">
    <property type="entry name" value="PTPc_motif"/>
    <property type="match status" value="1"/>
</dbReference>
<dbReference type="InterPro" id="IPR000387">
    <property type="entry name" value="Tyr_Pase_dom"/>
</dbReference>
<name>A0A409YUE5_9AGAR</name>
<dbReference type="AlphaFoldDB" id="A0A409YUE5"/>
<dbReference type="PRINTS" id="PR00700">
    <property type="entry name" value="PRTYPHPHTASE"/>
</dbReference>
<gene>
    <name evidence="4" type="ORF">CVT24_001788</name>
</gene>
<dbReference type="Gene3D" id="3.90.190.10">
    <property type="entry name" value="Protein tyrosine phosphatase superfamily"/>
    <property type="match status" value="1"/>
</dbReference>
<evidence type="ECO:0000313" key="5">
    <source>
        <dbReference type="Proteomes" id="UP000284842"/>
    </source>
</evidence>
<evidence type="ECO:0000256" key="1">
    <source>
        <dbReference type="ARBA" id="ARBA00009649"/>
    </source>
</evidence>
<evidence type="ECO:0008006" key="6">
    <source>
        <dbReference type="Google" id="ProtNLM"/>
    </source>
</evidence>
<dbReference type="FunCoup" id="A0A409YUE5">
    <property type="interactions" value="457"/>
</dbReference>
<dbReference type="SMART" id="SM00194">
    <property type="entry name" value="PTPc"/>
    <property type="match status" value="1"/>
</dbReference>
<sequence>MSRKPPAWLETAVKSDKYIRMVFIDLEEREVKRDAARNSTRHRQDNEFMGHAYRRVVDKNHATHYSIAIATHPSNEGSNRYTNVEPYDRSRVIVQSTALTGAPVSPASSEQLDPHGRYLNASWVLEKFGQKWWIANQAPLPNTAHAFLSVILQPVTQPQVSGTALPPFSREISRTSRVRTVVQLTRNIEDGRRKADAYFPTEVGRSVVLRAESGYNGPPLAVKLLHTNSHADTSSIESIISISPFDDITKKPNEGKAVIFRHLLYLKWPDHGVPEPEDTDSLLAFVHQVHRLNKDLSIYPAHQANMTVRGVPELDPDPPIMVGCSAGIGRTGSFVVLSSLLRHFGFLDAPIRPSPSSVLKPSPLGPLPDNLTSDLVAQEVDSLREQRPGMVQRPEQVALIYQVLMDAFMSQT</sequence>
<dbReference type="InterPro" id="IPR050348">
    <property type="entry name" value="Protein-Tyr_Phosphatase"/>
</dbReference>
<dbReference type="PROSITE" id="PS50055">
    <property type="entry name" value="TYR_PHOSPHATASE_PTP"/>
    <property type="match status" value="1"/>
</dbReference>
<evidence type="ECO:0000259" key="2">
    <source>
        <dbReference type="PROSITE" id="PS50055"/>
    </source>
</evidence>
<organism evidence="4 5">
    <name type="scientific">Panaeolus cyanescens</name>
    <dbReference type="NCBI Taxonomy" id="181874"/>
    <lineage>
        <taxon>Eukaryota</taxon>
        <taxon>Fungi</taxon>
        <taxon>Dikarya</taxon>
        <taxon>Basidiomycota</taxon>
        <taxon>Agaricomycotina</taxon>
        <taxon>Agaricomycetes</taxon>
        <taxon>Agaricomycetidae</taxon>
        <taxon>Agaricales</taxon>
        <taxon>Agaricineae</taxon>
        <taxon>Galeropsidaceae</taxon>
        <taxon>Panaeolus</taxon>
    </lineage>
</organism>
<reference evidence="4 5" key="1">
    <citation type="journal article" date="2018" name="Evol. Lett.">
        <title>Horizontal gene cluster transfer increased hallucinogenic mushroom diversity.</title>
        <authorList>
            <person name="Reynolds H.T."/>
            <person name="Vijayakumar V."/>
            <person name="Gluck-Thaler E."/>
            <person name="Korotkin H.B."/>
            <person name="Matheny P.B."/>
            <person name="Slot J.C."/>
        </authorList>
    </citation>
    <scope>NUCLEOTIDE SEQUENCE [LARGE SCALE GENOMIC DNA]</scope>
    <source>
        <strain evidence="4 5">2629</strain>
    </source>
</reference>
<evidence type="ECO:0000259" key="3">
    <source>
        <dbReference type="PROSITE" id="PS50056"/>
    </source>
</evidence>
<accession>A0A409YUE5</accession>
<dbReference type="InterPro" id="IPR003595">
    <property type="entry name" value="Tyr_Pase_cat"/>
</dbReference>
<dbReference type="STRING" id="181874.A0A409YUE5"/>
<dbReference type="PANTHER" id="PTHR19134">
    <property type="entry name" value="RECEPTOR-TYPE TYROSINE-PROTEIN PHOSPHATASE"/>
    <property type="match status" value="1"/>
</dbReference>
<comment type="similarity">
    <text evidence="1">Belongs to the protein-tyrosine phosphatase family. Non-receptor class subfamily.</text>
</comment>
<keyword evidence="5" id="KW-1185">Reference proteome</keyword>
<dbReference type="EMBL" id="NHTK01000606">
    <property type="protein sequence ID" value="PPR06603.1"/>
    <property type="molecule type" value="Genomic_DNA"/>
</dbReference>
<dbReference type="PANTHER" id="PTHR19134:SF449">
    <property type="entry name" value="TYROSINE-PROTEIN PHOSPHATASE 1"/>
    <property type="match status" value="1"/>
</dbReference>
<proteinExistence type="inferred from homology"/>
<dbReference type="InterPro" id="IPR029021">
    <property type="entry name" value="Prot-tyrosine_phosphatase-like"/>
</dbReference>
<dbReference type="PROSITE" id="PS50056">
    <property type="entry name" value="TYR_PHOSPHATASE_2"/>
    <property type="match status" value="1"/>
</dbReference>
<dbReference type="CDD" id="cd00047">
    <property type="entry name" value="PTPc"/>
    <property type="match status" value="1"/>
</dbReference>
<dbReference type="Proteomes" id="UP000284842">
    <property type="component" value="Unassembled WGS sequence"/>
</dbReference>
<dbReference type="OrthoDB" id="10253954at2759"/>
<evidence type="ECO:0000313" key="4">
    <source>
        <dbReference type="EMBL" id="PPR06603.1"/>
    </source>
</evidence>
<dbReference type="SUPFAM" id="SSF52799">
    <property type="entry name" value="(Phosphotyrosine protein) phosphatases II"/>
    <property type="match status" value="1"/>
</dbReference>
<dbReference type="InterPro" id="IPR000242">
    <property type="entry name" value="PTP_cat"/>
</dbReference>
<comment type="caution">
    <text evidence="4">The sequence shown here is derived from an EMBL/GenBank/DDBJ whole genome shotgun (WGS) entry which is preliminary data.</text>
</comment>
<dbReference type="GO" id="GO:0004725">
    <property type="term" value="F:protein tyrosine phosphatase activity"/>
    <property type="evidence" value="ECO:0007669"/>
    <property type="project" value="InterPro"/>
</dbReference>
<feature type="domain" description="Tyrosine specific protein phosphatases" evidence="3">
    <location>
        <begin position="283"/>
        <end position="398"/>
    </location>
</feature>
<dbReference type="Pfam" id="PF00102">
    <property type="entry name" value="Y_phosphatase"/>
    <property type="match status" value="2"/>
</dbReference>